<protein>
    <submittedName>
        <fullName evidence="1">Uncharacterized protein</fullName>
    </submittedName>
</protein>
<dbReference type="AlphaFoldDB" id="A0A841D4J0"/>
<comment type="caution">
    <text evidence="1">The sequence shown here is derived from an EMBL/GenBank/DDBJ whole genome shotgun (WGS) entry which is preliminary data.</text>
</comment>
<evidence type="ECO:0000313" key="1">
    <source>
        <dbReference type="EMBL" id="MBB5963327.1"/>
    </source>
</evidence>
<name>A0A841D4J0_PLAVE</name>
<keyword evidence="2" id="KW-1185">Reference proteome</keyword>
<reference evidence="1 2" key="1">
    <citation type="submission" date="2020-08" db="EMBL/GenBank/DDBJ databases">
        <title>Genomic Encyclopedia of Type Strains, Phase III (KMG-III): the genomes of soil and plant-associated and newly described type strains.</title>
        <authorList>
            <person name="Whitman W."/>
        </authorList>
    </citation>
    <scope>NUCLEOTIDE SEQUENCE [LARGE SCALE GENOMIC DNA]</scope>
    <source>
        <strain evidence="1 2">CECT 3303</strain>
    </source>
</reference>
<organism evidence="1 2">
    <name type="scientific">Planomonospora venezuelensis</name>
    <dbReference type="NCBI Taxonomy" id="1999"/>
    <lineage>
        <taxon>Bacteria</taxon>
        <taxon>Bacillati</taxon>
        <taxon>Actinomycetota</taxon>
        <taxon>Actinomycetes</taxon>
        <taxon>Streptosporangiales</taxon>
        <taxon>Streptosporangiaceae</taxon>
        <taxon>Planomonospora</taxon>
    </lineage>
</organism>
<proteinExistence type="predicted"/>
<dbReference type="EMBL" id="JACHJJ010000007">
    <property type="protein sequence ID" value="MBB5963327.1"/>
    <property type="molecule type" value="Genomic_DNA"/>
</dbReference>
<dbReference type="RefSeq" id="WP_184941395.1">
    <property type="nucleotide sequence ID" value="NZ_BAAAWZ010000004.1"/>
</dbReference>
<dbReference type="Proteomes" id="UP000562352">
    <property type="component" value="Unassembled WGS sequence"/>
</dbReference>
<sequence length="116" mass="12471">MTAPTTTAEWRSFCLDRGLRYDETIARGLDFTVLRMHGPDGEPLAVRVPHGRFSRDVNDPHVDQGAAELAAGPAFALYRLDAAVMLALVFTSEAPHPVLGARWTARAAALAAEISG</sequence>
<accession>A0A841D4J0</accession>
<gene>
    <name evidence="1" type="ORF">FHS22_002606</name>
</gene>
<evidence type="ECO:0000313" key="2">
    <source>
        <dbReference type="Proteomes" id="UP000562352"/>
    </source>
</evidence>